<protein>
    <submittedName>
        <fullName evidence="1">6069_t:CDS:1</fullName>
    </submittedName>
</protein>
<name>A0ABN7XC85_GIGMA</name>
<proteinExistence type="predicted"/>
<sequence>LNNLDALTSIQKILIVCKSISEIDTILKFVHNFGNNQIKELISNIQQKQKIATIEYYLVQKSGNPRWFFNGLDRLSQYLQEILAFPLLDPFCRFKTECFELNPNQADDVISAIDQAYNDYQLSNKPSRIEINSFNQDQKICVEIILQKWQ</sequence>
<keyword evidence="2" id="KW-1185">Reference proteome</keyword>
<reference evidence="1 2" key="1">
    <citation type="submission" date="2021-06" db="EMBL/GenBank/DDBJ databases">
        <authorList>
            <person name="Kallberg Y."/>
            <person name="Tangrot J."/>
            <person name="Rosling A."/>
        </authorList>
    </citation>
    <scope>NUCLEOTIDE SEQUENCE [LARGE SCALE GENOMIC DNA]</scope>
    <source>
        <strain evidence="1 2">120-4 pot B 10/14</strain>
    </source>
</reference>
<dbReference type="EMBL" id="CAJVQB010116343">
    <property type="protein sequence ID" value="CAG8852812.1"/>
    <property type="molecule type" value="Genomic_DNA"/>
</dbReference>
<evidence type="ECO:0000313" key="1">
    <source>
        <dbReference type="EMBL" id="CAG8852812.1"/>
    </source>
</evidence>
<evidence type="ECO:0000313" key="2">
    <source>
        <dbReference type="Proteomes" id="UP000789901"/>
    </source>
</evidence>
<comment type="caution">
    <text evidence="1">The sequence shown here is derived from an EMBL/GenBank/DDBJ whole genome shotgun (WGS) entry which is preliminary data.</text>
</comment>
<gene>
    <name evidence="1" type="ORF">GMARGA_LOCUS41633</name>
</gene>
<feature type="non-terminal residue" evidence="1">
    <location>
        <position position="150"/>
    </location>
</feature>
<dbReference type="Proteomes" id="UP000789901">
    <property type="component" value="Unassembled WGS sequence"/>
</dbReference>
<accession>A0ABN7XC85</accession>
<organism evidence="1 2">
    <name type="scientific">Gigaspora margarita</name>
    <dbReference type="NCBI Taxonomy" id="4874"/>
    <lineage>
        <taxon>Eukaryota</taxon>
        <taxon>Fungi</taxon>
        <taxon>Fungi incertae sedis</taxon>
        <taxon>Mucoromycota</taxon>
        <taxon>Glomeromycotina</taxon>
        <taxon>Glomeromycetes</taxon>
        <taxon>Diversisporales</taxon>
        <taxon>Gigasporaceae</taxon>
        <taxon>Gigaspora</taxon>
    </lineage>
</organism>
<feature type="non-terminal residue" evidence="1">
    <location>
        <position position="1"/>
    </location>
</feature>